<gene>
    <name evidence="1" type="ORF">TI39_contig5856g00006</name>
</gene>
<dbReference type="AlphaFoldDB" id="A0A0F4G819"/>
<proteinExistence type="predicted"/>
<sequence length="261" mass="28968">MMTFDISTGCKRTIGESDQEAGAHATTANMIEITQPAACAVEQATQSQTPTCVYNFYTAVTLAGAQTVKALVDGGASVNLISGNVARRLGLQFIPSSAFPAEQGAEDSGAETPSSIVTLLAYRYRPTAALYRSVHETCGDRSQLHNTRGTRIQQAWRIPTDRRPKNYRRQLLTGADFESEEDFEKQLSEIFHEFPKMFGNLMTTPEQKRAVQALYLTWKDAFVQDISKIQETDLIIHNIPTKGVQHKAPKPSLYTAEEIEY</sequence>
<reference evidence="1 2" key="1">
    <citation type="submission" date="2015-03" db="EMBL/GenBank/DDBJ databases">
        <title>RNA-seq based gene annotation and comparative genomics of four Zymoseptoria species reveal species-specific pathogenicity related genes and transposable element activity.</title>
        <authorList>
            <person name="Grandaubert J."/>
            <person name="Bhattacharyya A."/>
            <person name="Stukenbrock E.H."/>
        </authorList>
    </citation>
    <scope>NUCLEOTIDE SEQUENCE [LARGE SCALE GENOMIC DNA]</scope>
    <source>
        <strain evidence="1 2">Zb18110</strain>
    </source>
</reference>
<dbReference type="InterPro" id="IPR021109">
    <property type="entry name" value="Peptidase_aspartic_dom_sf"/>
</dbReference>
<evidence type="ECO:0000313" key="1">
    <source>
        <dbReference type="EMBL" id="KJX92405.1"/>
    </source>
</evidence>
<comment type="caution">
    <text evidence="1">The sequence shown here is derived from an EMBL/GenBank/DDBJ whole genome shotgun (WGS) entry which is preliminary data.</text>
</comment>
<dbReference type="EMBL" id="LAFY01005811">
    <property type="protein sequence ID" value="KJX92405.1"/>
    <property type="molecule type" value="Genomic_DNA"/>
</dbReference>
<dbReference type="Gene3D" id="2.40.70.10">
    <property type="entry name" value="Acid Proteases"/>
    <property type="match status" value="1"/>
</dbReference>
<accession>A0A0F4G819</accession>
<evidence type="ECO:0000313" key="2">
    <source>
        <dbReference type="Proteomes" id="UP000033647"/>
    </source>
</evidence>
<protein>
    <submittedName>
        <fullName evidence="1">Uncharacterized protein</fullName>
    </submittedName>
</protein>
<organism evidence="1 2">
    <name type="scientific">Zymoseptoria brevis</name>
    <dbReference type="NCBI Taxonomy" id="1047168"/>
    <lineage>
        <taxon>Eukaryota</taxon>
        <taxon>Fungi</taxon>
        <taxon>Dikarya</taxon>
        <taxon>Ascomycota</taxon>
        <taxon>Pezizomycotina</taxon>
        <taxon>Dothideomycetes</taxon>
        <taxon>Dothideomycetidae</taxon>
        <taxon>Mycosphaerellales</taxon>
        <taxon>Mycosphaerellaceae</taxon>
        <taxon>Zymoseptoria</taxon>
    </lineage>
</organism>
<keyword evidence="2" id="KW-1185">Reference proteome</keyword>
<dbReference type="Proteomes" id="UP000033647">
    <property type="component" value="Unassembled WGS sequence"/>
</dbReference>
<name>A0A0F4G819_9PEZI</name>